<feature type="region of interest" description="Disordered" evidence="1">
    <location>
        <begin position="249"/>
        <end position="289"/>
    </location>
</feature>
<sequence length="382" mass="40646">MLMKQAQDEGVTFHEKDNEKLKDAVALTSTKKIINKRLEVEEGIPARWRAEEQQQHKREDHHSSPRSKFRQPRDDKDPSTIPGSGAATTTSATTVNVSTSAIICAIRVHYTSVGQATNSIPFEIRYFQLIYVQPTLVGCEACSPGLRAAPACPTGIKVADRQEDNNCPGDASDDRLEENDEEGDEEGSFTGGGGDTVSFKEGDEEASFTGGSGDTRSFKSRRSTRIDIIQDKCSCDESLVDFVPGPGQYAESVGSTSSGKSRRQGTTTSSTSTSNSNRQAIAGGSSRTSLPTALSISATVLPPSATSVLSVNHDTRCKLEGVGRILRAKEQQGKNRSATMANGGANLAAGGVAAIFGMKITGGTRVSGRKCITGEAKFVQSW</sequence>
<feature type="region of interest" description="Disordered" evidence="1">
    <location>
        <begin position="159"/>
        <end position="220"/>
    </location>
</feature>
<reference evidence="2 3" key="1">
    <citation type="submission" date="2014-04" db="EMBL/GenBank/DDBJ databases">
        <title>Evolutionary Origins and Diversification of the Mycorrhizal Mutualists.</title>
        <authorList>
            <consortium name="DOE Joint Genome Institute"/>
            <consortium name="Mycorrhizal Genomics Consortium"/>
            <person name="Kohler A."/>
            <person name="Kuo A."/>
            <person name="Nagy L.G."/>
            <person name="Floudas D."/>
            <person name="Copeland A."/>
            <person name="Barry K.W."/>
            <person name="Cichocki N."/>
            <person name="Veneault-Fourrey C."/>
            <person name="LaButti K."/>
            <person name="Lindquist E.A."/>
            <person name="Lipzen A."/>
            <person name="Lundell T."/>
            <person name="Morin E."/>
            <person name="Murat C."/>
            <person name="Riley R."/>
            <person name="Ohm R."/>
            <person name="Sun H."/>
            <person name="Tunlid A."/>
            <person name="Henrissat B."/>
            <person name="Grigoriev I.V."/>
            <person name="Hibbett D.S."/>
            <person name="Martin F."/>
        </authorList>
    </citation>
    <scope>NUCLEOTIDE SEQUENCE [LARGE SCALE GENOMIC DNA]</scope>
    <source>
        <strain evidence="2 3">Koide BX008</strain>
    </source>
</reference>
<accession>A0A0C2SJE8</accession>
<feature type="region of interest" description="Disordered" evidence="1">
    <location>
        <begin position="1"/>
        <end position="20"/>
    </location>
</feature>
<feature type="compositionally biased region" description="Acidic residues" evidence="1">
    <location>
        <begin position="175"/>
        <end position="187"/>
    </location>
</feature>
<evidence type="ECO:0000313" key="3">
    <source>
        <dbReference type="Proteomes" id="UP000054549"/>
    </source>
</evidence>
<organism evidence="2 3">
    <name type="scientific">Amanita muscaria (strain Koide BX008)</name>
    <dbReference type="NCBI Taxonomy" id="946122"/>
    <lineage>
        <taxon>Eukaryota</taxon>
        <taxon>Fungi</taxon>
        <taxon>Dikarya</taxon>
        <taxon>Basidiomycota</taxon>
        <taxon>Agaricomycotina</taxon>
        <taxon>Agaricomycetes</taxon>
        <taxon>Agaricomycetidae</taxon>
        <taxon>Agaricales</taxon>
        <taxon>Pluteineae</taxon>
        <taxon>Amanitaceae</taxon>
        <taxon>Amanita</taxon>
    </lineage>
</organism>
<dbReference type="HOGENOM" id="CLU_723558_0_0_1"/>
<dbReference type="EMBL" id="KN819023">
    <property type="protein sequence ID" value="KIL54019.1"/>
    <property type="molecule type" value="Genomic_DNA"/>
</dbReference>
<evidence type="ECO:0000256" key="1">
    <source>
        <dbReference type="SAM" id="MobiDB-lite"/>
    </source>
</evidence>
<proteinExistence type="predicted"/>
<protein>
    <submittedName>
        <fullName evidence="2">Uncharacterized protein</fullName>
    </submittedName>
</protein>
<feature type="compositionally biased region" description="Basic and acidic residues" evidence="1">
    <location>
        <begin position="48"/>
        <end position="63"/>
    </location>
</feature>
<evidence type="ECO:0000313" key="2">
    <source>
        <dbReference type="EMBL" id="KIL54019.1"/>
    </source>
</evidence>
<dbReference type="AlphaFoldDB" id="A0A0C2SJE8"/>
<feature type="compositionally biased region" description="Low complexity" evidence="1">
    <location>
        <begin position="254"/>
        <end position="279"/>
    </location>
</feature>
<feature type="region of interest" description="Disordered" evidence="1">
    <location>
        <begin position="44"/>
        <end position="92"/>
    </location>
</feature>
<dbReference type="Proteomes" id="UP000054549">
    <property type="component" value="Unassembled WGS sequence"/>
</dbReference>
<feature type="compositionally biased region" description="Low complexity" evidence="1">
    <location>
        <begin position="83"/>
        <end position="92"/>
    </location>
</feature>
<name>A0A0C2SJE8_AMAMK</name>
<dbReference type="InParanoid" id="A0A0C2SJE8"/>
<feature type="compositionally biased region" description="Basic and acidic residues" evidence="1">
    <location>
        <begin position="11"/>
        <end position="20"/>
    </location>
</feature>
<keyword evidence="3" id="KW-1185">Reference proteome</keyword>
<gene>
    <name evidence="2" type="ORF">M378DRAFT_19288</name>
</gene>